<dbReference type="SUPFAM" id="SSF53335">
    <property type="entry name" value="S-adenosyl-L-methionine-dependent methyltransferases"/>
    <property type="match status" value="1"/>
</dbReference>
<evidence type="ECO:0000313" key="3">
    <source>
        <dbReference type="Proteomes" id="UP000620591"/>
    </source>
</evidence>
<name>A0A8I0JZD7_9ACTN</name>
<dbReference type="PANTHER" id="PTHR18895">
    <property type="entry name" value="HEMK METHYLTRANSFERASE"/>
    <property type="match status" value="1"/>
</dbReference>
<evidence type="ECO:0000313" key="2">
    <source>
        <dbReference type="EMBL" id="MBC9225877.1"/>
    </source>
</evidence>
<dbReference type="InterPro" id="IPR029063">
    <property type="entry name" value="SAM-dependent_MTases_sf"/>
</dbReference>
<dbReference type="AlphaFoldDB" id="A0A8I0JZD7"/>
<proteinExistence type="predicted"/>
<dbReference type="Pfam" id="PF05175">
    <property type="entry name" value="MTS"/>
    <property type="match status" value="1"/>
</dbReference>
<dbReference type="InterPro" id="IPR007848">
    <property type="entry name" value="Small_mtfrase_dom"/>
</dbReference>
<gene>
    <name evidence="2" type="ORF">IBG24_06085</name>
</gene>
<dbReference type="Gene3D" id="3.40.50.150">
    <property type="entry name" value="Vaccinia Virus protein VP39"/>
    <property type="match status" value="1"/>
</dbReference>
<dbReference type="InterPro" id="IPR050320">
    <property type="entry name" value="N5-glutamine_MTase"/>
</dbReference>
<dbReference type="Proteomes" id="UP000620591">
    <property type="component" value="Unassembled WGS sequence"/>
</dbReference>
<reference evidence="2" key="1">
    <citation type="submission" date="2020-09" db="EMBL/GenBank/DDBJ databases">
        <title>Novel species in genus Aeromicrobium.</title>
        <authorList>
            <person name="Zhang G."/>
        </authorList>
    </citation>
    <scope>NUCLEOTIDE SEQUENCE</scope>
    <source>
        <strain evidence="2">Zg-636</strain>
    </source>
</reference>
<comment type="caution">
    <text evidence="2">The sequence shown here is derived from an EMBL/GenBank/DDBJ whole genome shotgun (WGS) entry which is preliminary data.</text>
</comment>
<dbReference type="GO" id="GO:0032259">
    <property type="term" value="P:methylation"/>
    <property type="evidence" value="ECO:0007669"/>
    <property type="project" value="UniProtKB-KW"/>
</dbReference>
<organism evidence="2 3">
    <name type="scientific">Aeromicrobium senzhongii</name>
    <dbReference type="NCBI Taxonomy" id="2663859"/>
    <lineage>
        <taxon>Bacteria</taxon>
        <taxon>Bacillati</taxon>
        <taxon>Actinomycetota</taxon>
        <taxon>Actinomycetes</taxon>
        <taxon>Propionibacteriales</taxon>
        <taxon>Nocardioidaceae</taxon>
        <taxon>Aeromicrobium</taxon>
    </lineage>
</organism>
<feature type="domain" description="Methyltransferase small" evidence="1">
    <location>
        <begin position="94"/>
        <end position="147"/>
    </location>
</feature>
<sequence length="261" mass="27472">MIEPGDDRVAHSDPIVARLRAAGCVFAEAEAAFVRRHLHHPGDIERAVEARAGGMPLEHAVGVAEFAGLAVAVADGVFVPRRRAEVLASAAVAHRPDARVVVDLGCGCGALAAALASHLPGAEIHAVDIDPASVVVARANGRRFGFRAHHGSWWTALPTTLRGRVDLAVGYLPHVPTDRVERIHPDFRAHEPRHTVDGGPGGLDQVRAVAAPMTEWLSSEGVFVTLLSTEQVASVPGRVLQADDEDAVIVLDGAAVGHWGL</sequence>
<dbReference type="RefSeq" id="WP_187768909.1">
    <property type="nucleotide sequence ID" value="NZ_JACTVM010000001.1"/>
</dbReference>
<keyword evidence="2" id="KW-0489">Methyltransferase</keyword>
<keyword evidence="2" id="KW-0808">Transferase</keyword>
<evidence type="ECO:0000259" key="1">
    <source>
        <dbReference type="Pfam" id="PF05175"/>
    </source>
</evidence>
<dbReference type="EMBL" id="JACTVM010000001">
    <property type="protein sequence ID" value="MBC9225877.1"/>
    <property type="molecule type" value="Genomic_DNA"/>
</dbReference>
<dbReference type="GO" id="GO:0008168">
    <property type="term" value="F:methyltransferase activity"/>
    <property type="evidence" value="ECO:0007669"/>
    <property type="project" value="UniProtKB-KW"/>
</dbReference>
<dbReference type="PANTHER" id="PTHR18895:SF74">
    <property type="entry name" value="MTRF1L RELEASE FACTOR GLUTAMINE METHYLTRANSFERASE"/>
    <property type="match status" value="1"/>
</dbReference>
<protein>
    <submittedName>
        <fullName evidence="2">Methyltransferase</fullName>
    </submittedName>
</protein>
<accession>A0A8I0JZD7</accession>